<evidence type="ECO:0000256" key="2">
    <source>
        <dbReference type="SAM" id="Phobius"/>
    </source>
</evidence>
<dbReference type="EMBL" id="MBFT01000128">
    <property type="protein sequence ID" value="PVU96882.1"/>
    <property type="molecule type" value="Genomic_DNA"/>
</dbReference>
<keyword evidence="2" id="KW-1133">Transmembrane helix</keyword>
<protein>
    <recommendedName>
        <fullName evidence="3">RGS domain-containing protein</fullName>
    </recommendedName>
</protein>
<dbReference type="AlphaFoldDB" id="A0A2T9YX08"/>
<feature type="domain" description="RGS" evidence="3">
    <location>
        <begin position="169"/>
        <end position="249"/>
    </location>
</feature>
<dbReference type="Gene3D" id="1.10.167.10">
    <property type="entry name" value="Regulator of G-protein Signalling 4, domain 2"/>
    <property type="match status" value="1"/>
</dbReference>
<keyword evidence="5" id="KW-1185">Reference proteome</keyword>
<evidence type="ECO:0000256" key="1">
    <source>
        <dbReference type="SAM" id="MobiDB-lite"/>
    </source>
</evidence>
<comment type="caution">
    <text evidence="4">The sequence shown here is derived from an EMBL/GenBank/DDBJ whole genome shotgun (WGS) entry which is preliminary data.</text>
</comment>
<dbReference type="InterPro" id="IPR016137">
    <property type="entry name" value="RGS"/>
</dbReference>
<dbReference type="InterPro" id="IPR052246">
    <property type="entry name" value="Cell_Polariz_PKAAnc"/>
</dbReference>
<reference evidence="4 5" key="1">
    <citation type="journal article" date="2018" name="MBio">
        <title>Comparative Genomics Reveals the Core Gene Toolbox for the Fungus-Insect Symbiosis.</title>
        <authorList>
            <person name="Wang Y."/>
            <person name="Stata M."/>
            <person name="Wang W."/>
            <person name="Stajich J.E."/>
            <person name="White M.M."/>
            <person name="Moncalvo J.M."/>
        </authorList>
    </citation>
    <scope>NUCLEOTIDE SEQUENCE [LARGE SCALE GENOMIC DNA]</scope>
    <source>
        <strain evidence="4 5">AUS-77-4</strain>
    </source>
</reference>
<feature type="transmembrane region" description="Helical" evidence="2">
    <location>
        <begin position="257"/>
        <end position="280"/>
    </location>
</feature>
<feature type="transmembrane region" description="Helical" evidence="2">
    <location>
        <begin position="286"/>
        <end position="306"/>
    </location>
</feature>
<name>A0A2T9YX08_9FUNG</name>
<feature type="transmembrane region" description="Helical" evidence="2">
    <location>
        <begin position="338"/>
        <end position="360"/>
    </location>
</feature>
<feature type="compositionally biased region" description="Polar residues" evidence="1">
    <location>
        <begin position="111"/>
        <end position="131"/>
    </location>
</feature>
<evidence type="ECO:0000313" key="4">
    <source>
        <dbReference type="EMBL" id="PVU96882.1"/>
    </source>
</evidence>
<dbReference type="PANTHER" id="PTHR13155">
    <property type="entry name" value="A-KINASE ANCHOR PROTEINS"/>
    <property type="match status" value="1"/>
</dbReference>
<feature type="region of interest" description="Disordered" evidence="1">
    <location>
        <begin position="101"/>
        <end position="131"/>
    </location>
</feature>
<dbReference type="STRING" id="61424.A0A2T9YX08"/>
<gene>
    <name evidence="4" type="ORF">BB559_002224</name>
</gene>
<keyword evidence="2" id="KW-0472">Membrane</keyword>
<dbReference type="InterPro" id="IPR036305">
    <property type="entry name" value="RGS_sf"/>
</dbReference>
<dbReference type="SUPFAM" id="SSF48097">
    <property type="entry name" value="Regulator of G-protein signaling, RGS"/>
    <property type="match status" value="1"/>
</dbReference>
<dbReference type="Proteomes" id="UP000245699">
    <property type="component" value="Unassembled WGS sequence"/>
</dbReference>
<proteinExistence type="predicted"/>
<accession>A0A2T9YX08</accession>
<dbReference type="GO" id="GO:0005886">
    <property type="term" value="C:plasma membrane"/>
    <property type="evidence" value="ECO:0007669"/>
    <property type="project" value="TreeGrafter"/>
</dbReference>
<dbReference type="OrthoDB" id="5584247at2759"/>
<sequence length="367" mass="42925">MDSDAFNNHQTTEYKPNSMWDPFHRFFPPLGSRLAFSRVNSPKYKRMFAKLPTLQDCLENNAQFPLCLYGYKNYLKIYEHCDQDLDFLLETQNLMNKERRLTIRSQRNDNRNIPNYNSPRNTNSPPFRNSSPIDTKIGCLQHKICQQQTQKTDISTAPKQDPTSVFFGENNENRDYSVVEQIYLKHIVQNSPRQIHIPQEIREQTRIGMEIERIIGTSVLDPAKKYVSMTMKHETYPRFLKECYNHNINESSAIWRLTFGLFLLVVALTTEFSLILLNIVPKSYRWIPLIAFFLGFLYTLSALYRLDPGFAMFRKTNLFSNTPEHIYSKPVLHHHRKIAAVITLVSALTAVILTLIFYLVPGARLYQ</sequence>
<dbReference type="GO" id="GO:0008104">
    <property type="term" value="P:intracellular protein localization"/>
    <property type="evidence" value="ECO:0007669"/>
    <property type="project" value="TreeGrafter"/>
</dbReference>
<dbReference type="Pfam" id="PF00615">
    <property type="entry name" value="RGS"/>
    <property type="match status" value="1"/>
</dbReference>
<evidence type="ECO:0000313" key="5">
    <source>
        <dbReference type="Proteomes" id="UP000245699"/>
    </source>
</evidence>
<evidence type="ECO:0000259" key="3">
    <source>
        <dbReference type="PROSITE" id="PS50132"/>
    </source>
</evidence>
<feature type="compositionally biased region" description="Basic and acidic residues" evidence="1">
    <location>
        <begin position="101"/>
        <end position="110"/>
    </location>
</feature>
<dbReference type="PROSITE" id="PS50132">
    <property type="entry name" value="RGS"/>
    <property type="match status" value="1"/>
</dbReference>
<organism evidence="4 5">
    <name type="scientific">Furculomyces boomerangus</name>
    <dbReference type="NCBI Taxonomy" id="61424"/>
    <lineage>
        <taxon>Eukaryota</taxon>
        <taxon>Fungi</taxon>
        <taxon>Fungi incertae sedis</taxon>
        <taxon>Zoopagomycota</taxon>
        <taxon>Kickxellomycotina</taxon>
        <taxon>Harpellomycetes</taxon>
        <taxon>Harpellales</taxon>
        <taxon>Harpellaceae</taxon>
        <taxon>Furculomyces</taxon>
    </lineage>
</organism>
<keyword evidence="2" id="KW-0812">Transmembrane</keyword>
<dbReference type="InterPro" id="IPR044926">
    <property type="entry name" value="RGS_subdomain_2"/>
</dbReference>
<dbReference type="PANTHER" id="PTHR13155:SF1">
    <property type="entry name" value="A-KINASE ANCHOR PROTEIN 10, MITOCHONDRIAL"/>
    <property type="match status" value="1"/>
</dbReference>